<dbReference type="RefSeq" id="WP_184786104.1">
    <property type="nucleotide sequence ID" value="NZ_BONT01000023.1"/>
</dbReference>
<dbReference type="Proteomes" id="UP000548476">
    <property type="component" value="Unassembled WGS sequence"/>
</dbReference>
<dbReference type="EMBL" id="JACHGT010000002">
    <property type="protein sequence ID" value="MBB6033219.1"/>
    <property type="molecule type" value="Genomic_DNA"/>
</dbReference>
<proteinExistence type="predicted"/>
<gene>
    <name evidence="2" type="ORF">HNR73_001066</name>
</gene>
<keyword evidence="3" id="KW-1185">Reference proteome</keyword>
<evidence type="ECO:0000256" key="1">
    <source>
        <dbReference type="SAM" id="MobiDB-lite"/>
    </source>
</evidence>
<dbReference type="AlphaFoldDB" id="A0A841FKQ0"/>
<evidence type="ECO:0000313" key="3">
    <source>
        <dbReference type="Proteomes" id="UP000548476"/>
    </source>
</evidence>
<protein>
    <submittedName>
        <fullName evidence="2">Uncharacterized protein</fullName>
    </submittedName>
</protein>
<evidence type="ECO:0000313" key="2">
    <source>
        <dbReference type="EMBL" id="MBB6033219.1"/>
    </source>
</evidence>
<accession>A0A841FKQ0</accession>
<name>A0A841FKQ0_9ACTN</name>
<comment type="caution">
    <text evidence="2">The sequence shown here is derived from an EMBL/GenBank/DDBJ whole genome shotgun (WGS) entry which is preliminary data.</text>
</comment>
<reference evidence="2 3" key="1">
    <citation type="submission" date="2020-08" db="EMBL/GenBank/DDBJ databases">
        <title>Genomic Encyclopedia of Type Strains, Phase IV (KMG-IV): sequencing the most valuable type-strain genomes for metagenomic binning, comparative biology and taxonomic classification.</title>
        <authorList>
            <person name="Goeker M."/>
        </authorList>
    </citation>
    <scope>NUCLEOTIDE SEQUENCE [LARGE SCALE GENOMIC DNA]</scope>
    <source>
        <strain evidence="2 3">YIM 65646</strain>
    </source>
</reference>
<organism evidence="2 3">
    <name type="scientific">Phytomonospora endophytica</name>
    <dbReference type="NCBI Taxonomy" id="714109"/>
    <lineage>
        <taxon>Bacteria</taxon>
        <taxon>Bacillati</taxon>
        <taxon>Actinomycetota</taxon>
        <taxon>Actinomycetes</taxon>
        <taxon>Micromonosporales</taxon>
        <taxon>Micromonosporaceae</taxon>
        <taxon>Phytomonospora</taxon>
    </lineage>
</organism>
<sequence length="77" mass="8197">MELVLFAILLTLALLVPWLGKDSRESGDWNVPFEPRRGPVSGAVSDHFDAAPAPRDAQATTTPKAPGIVTGLARHGH</sequence>
<feature type="region of interest" description="Disordered" evidence="1">
    <location>
        <begin position="41"/>
        <end position="77"/>
    </location>
</feature>